<organism evidence="1 2">
    <name type="scientific">Ancylostoma ceylanicum</name>
    <dbReference type="NCBI Taxonomy" id="53326"/>
    <lineage>
        <taxon>Eukaryota</taxon>
        <taxon>Metazoa</taxon>
        <taxon>Ecdysozoa</taxon>
        <taxon>Nematoda</taxon>
        <taxon>Chromadorea</taxon>
        <taxon>Rhabditida</taxon>
        <taxon>Rhabditina</taxon>
        <taxon>Rhabditomorpha</taxon>
        <taxon>Strongyloidea</taxon>
        <taxon>Ancylostomatidae</taxon>
        <taxon>Ancylostomatinae</taxon>
        <taxon>Ancylostoma</taxon>
    </lineage>
</organism>
<gene>
    <name evidence="1" type="primary">Acey_s0036.g3170</name>
    <name evidence="1" type="ORF">Y032_0036g3170</name>
</gene>
<comment type="caution">
    <text evidence="1">The sequence shown here is derived from an EMBL/GenBank/DDBJ whole genome shotgun (WGS) entry which is preliminary data.</text>
</comment>
<name>A0A016UJD9_9BILA</name>
<protein>
    <submittedName>
        <fullName evidence="1">Uncharacterized protein</fullName>
    </submittedName>
</protein>
<accession>A0A016UJD9</accession>
<sequence>MEAREMKRHRPEINSRDALAETITLILVCHGVGENGVGEGATWYWSIIICPTRFDVCILHNYCTLG</sequence>
<proteinExistence type="predicted"/>
<keyword evidence="2" id="KW-1185">Reference proteome</keyword>
<dbReference type="AlphaFoldDB" id="A0A016UJD9"/>
<reference evidence="2" key="1">
    <citation type="journal article" date="2015" name="Nat. Genet.">
        <title>The genome and transcriptome of the zoonotic hookworm Ancylostoma ceylanicum identify infection-specific gene families.</title>
        <authorList>
            <person name="Schwarz E.M."/>
            <person name="Hu Y."/>
            <person name="Antoshechkin I."/>
            <person name="Miller M.M."/>
            <person name="Sternberg P.W."/>
            <person name="Aroian R.V."/>
        </authorList>
    </citation>
    <scope>NUCLEOTIDE SEQUENCE</scope>
    <source>
        <strain evidence="2">HY135</strain>
    </source>
</reference>
<evidence type="ECO:0000313" key="1">
    <source>
        <dbReference type="EMBL" id="EYC15484.1"/>
    </source>
</evidence>
<dbReference type="Proteomes" id="UP000024635">
    <property type="component" value="Unassembled WGS sequence"/>
</dbReference>
<dbReference type="EMBL" id="JARK01001372">
    <property type="protein sequence ID" value="EYC15484.1"/>
    <property type="molecule type" value="Genomic_DNA"/>
</dbReference>
<evidence type="ECO:0000313" key="2">
    <source>
        <dbReference type="Proteomes" id="UP000024635"/>
    </source>
</evidence>